<evidence type="ECO:0000313" key="2">
    <source>
        <dbReference type="EMBL" id="MET7015791.1"/>
    </source>
</evidence>
<keyword evidence="3" id="KW-1185">Reference proteome</keyword>
<dbReference type="RefSeq" id="WP_354602248.1">
    <property type="nucleotide sequence ID" value="NZ_JBEWZI010000022.1"/>
</dbReference>
<organism evidence="2 3">
    <name type="scientific">Uliginosibacterium flavum</name>
    <dbReference type="NCBI Taxonomy" id="1396831"/>
    <lineage>
        <taxon>Bacteria</taxon>
        <taxon>Pseudomonadati</taxon>
        <taxon>Pseudomonadota</taxon>
        <taxon>Betaproteobacteria</taxon>
        <taxon>Rhodocyclales</taxon>
        <taxon>Zoogloeaceae</taxon>
        <taxon>Uliginosibacterium</taxon>
    </lineage>
</organism>
<protein>
    <recommendedName>
        <fullName evidence="4">Solute-binding protein family 3/N-terminal domain-containing protein</fullName>
    </recommendedName>
</protein>
<evidence type="ECO:0000256" key="1">
    <source>
        <dbReference type="SAM" id="SignalP"/>
    </source>
</evidence>
<accession>A0ABV2TPE6</accession>
<dbReference type="EMBL" id="JBEWZI010000022">
    <property type="protein sequence ID" value="MET7015791.1"/>
    <property type="molecule type" value="Genomic_DNA"/>
</dbReference>
<keyword evidence="1" id="KW-0732">Signal</keyword>
<evidence type="ECO:0000313" key="3">
    <source>
        <dbReference type="Proteomes" id="UP001549691"/>
    </source>
</evidence>
<evidence type="ECO:0008006" key="4">
    <source>
        <dbReference type="Google" id="ProtNLM"/>
    </source>
</evidence>
<comment type="caution">
    <text evidence="2">The sequence shown here is derived from an EMBL/GenBank/DDBJ whole genome shotgun (WGS) entry which is preliminary data.</text>
</comment>
<dbReference type="SUPFAM" id="SSF53850">
    <property type="entry name" value="Periplasmic binding protein-like II"/>
    <property type="match status" value="1"/>
</dbReference>
<sequence length="304" mass="34504">MMKLARFCLALLLPIVNALPAQGAEPMSFIHPPPENISDQRHTYYWEILEAALLANKGKYGDYKVVSYGTPMNFQRGVAEVEAGDKGLVNIVARATNLDLEARLRAIPIPLDKGLLGYRLFLIMPKTQARLDTVKTLDELKQFSIGQASPWTDVKILRANDFNVVIGDNYDGLFGMLGINRFDLFSRGVNEIYPEWLAHKDLVPGLMIEKGLVLAYPMPRYFFVPRTPTGERMAERIEDGLRRIAKSGEFERRYKIYKKLVLSDVSLSGRRVFRLSNPQLSDKAPPLSDKFWWDDLSAELAPKK</sequence>
<gene>
    <name evidence="2" type="ORF">ABXR19_16490</name>
</gene>
<feature type="signal peptide" evidence="1">
    <location>
        <begin position="1"/>
        <end position="23"/>
    </location>
</feature>
<proteinExistence type="predicted"/>
<dbReference type="Proteomes" id="UP001549691">
    <property type="component" value="Unassembled WGS sequence"/>
</dbReference>
<name>A0ABV2TPE6_9RHOO</name>
<feature type="chain" id="PRO_5046475292" description="Solute-binding protein family 3/N-terminal domain-containing protein" evidence="1">
    <location>
        <begin position="24"/>
        <end position="304"/>
    </location>
</feature>
<reference evidence="2 3" key="1">
    <citation type="submission" date="2024-07" db="EMBL/GenBank/DDBJ databases">
        <title>Uliginosibacterium flavum JJ3220;KACC:17644.</title>
        <authorList>
            <person name="Kim M.K."/>
        </authorList>
    </citation>
    <scope>NUCLEOTIDE SEQUENCE [LARGE SCALE GENOMIC DNA]</scope>
    <source>
        <strain evidence="2 3">KACC:17644</strain>
    </source>
</reference>